<dbReference type="RefSeq" id="WP_345699885.1">
    <property type="nucleotide sequence ID" value="NZ_BAABIS010000001.1"/>
</dbReference>
<keyword evidence="1" id="KW-0812">Transmembrane</keyword>
<keyword evidence="3" id="KW-1185">Reference proteome</keyword>
<dbReference type="EMBL" id="BAABIS010000001">
    <property type="protein sequence ID" value="GAA4871937.1"/>
    <property type="molecule type" value="Genomic_DNA"/>
</dbReference>
<organism evidence="2 3">
    <name type="scientific">Kitasatospora terrestris</name>
    <dbReference type="NCBI Taxonomy" id="258051"/>
    <lineage>
        <taxon>Bacteria</taxon>
        <taxon>Bacillati</taxon>
        <taxon>Actinomycetota</taxon>
        <taxon>Actinomycetes</taxon>
        <taxon>Kitasatosporales</taxon>
        <taxon>Streptomycetaceae</taxon>
        <taxon>Kitasatospora</taxon>
    </lineage>
</organism>
<keyword evidence="1" id="KW-0472">Membrane</keyword>
<evidence type="ECO:0000313" key="2">
    <source>
        <dbReference type="EMBL" id="GAA4871937.1"/>
    </source>
</evidence>
<evidence type="ECO:0000256" key="1">
    <source>
        <dbReference type="SAM" id="Phobius"/>
    </source>
</evidence>
<name>A0ABP9EDZ3_9ACTN</name>
<keyword evidence="1" id="KW-1133">Transmembrane helix</keyword>
<reference evidence="3" key="1">
    <citation type="journal article" date="2019" name="Int. J. Syst. Evol. Microbiol.">
        <title>The Global Catalogue of Microorganisms (GCM) 10K type strain sequencing project: providing services to taxonomists for standard genome sequencing and annotation.</title>
        <authorList>
            <consortium name="The Broad Institute Genomics Platform"/>
            <consortium name="The Broad Institute Genome Sequencing Center for Infectious Disease"/>
            <person name="Wu L."/>
            <person name="Ma J."/>
        </authorList>
    </citation>
    <scope>NUCLEOTIDE SEQUENCE [LARGE SCALE GENOMIC DNA]</scope>
    <source>
        <strain evidence="3">JCM 13006</strain>
    </source>
</reference>
<accession>A0ABP9EDZ3</accession>
<evidence type="ECO:0008006" key="4">
    <source>
        <dbReference type="Google" id="ProtNLM"/>
    </source>
</evidence>
<comment type="caution">
    <text evidence="2">The sequence shown here is derived from an EMBL/GenBank/DDBJ whole genome shotgun (WGS) entry which is preliminary data.</text>
</comment>
<protein>
    <recommendedName>
        <fullName evidence="4">DUF2637 domain-containing protein</fullName>
    </recommendedName>
</protein>
<feature type="transmembrane region" description="Helical" evidence="1">
    <location>
        <begin position="91"/>
        <end position="112"/>
    </location>
</feature>
<dbReference type="Proteomes" id="UP001501752">
    <property type="component" value="Unassembled WGS sequence"/>
</dbReference>
<feature type="transmembrane region" description="Helical" evidence="1">
    <location>
        <begin position="56"/>
        <end position="79"/>
    </location>
</feature>
<gene>
    <name evidence="2" type="ORF">GCM10023235_58640</name>
</gene>
<proteinExistence type="predicted"/>
<evidence type="ECO:0000313" key="3">
    <source>
        <dbReference type="Proteomes" id="UP001501752"/>
    </source>
</evidence>
<sequence>MNETTSAGRRLAPAIVLALLAAALGWACAAYGHDAYLDAVPRRLNHCLEAAPVTVGAWAALGAAPLLEIAAAACAVLLLRPTTRPGTAPTVAAALLLGTAALLLVVTGWSLADAIGGLDHPRHTCTGM</sequence>